<dbReference type="AGR" id="WB:WBGene00018158"/>
<dbReference type="InterPro" id="IPR000719">
    <property type="entry name" value="Prot_kinase_dom"/>
</dbReference>
<dbReference type="WormBase" id="F37E3.3">
    <property type="protein sequence ID" value="CE09999"/>
    <property type="gene ID" value="WBGene00018158"/>
    <property type="gene designation" value="comp-1"/>
</dbReference>
<accession>O01765</accession>
<sequence length="419" mass="47759">MTLVESKHDFEMTEKSMENDDDIKDAIFNNVPITFIEAFVLKNPGDFSMSKSLDGAYYLSIVPGNNKMKKETSRAIHLRIDHSENEYAIQGMLFARSQTLEQLVYHLKNDFTDILGGVLDENISMNRLLGLSSTNVHNICKTGKRIKDKKIQSQDFFHLVYTGEMKFADGKIKKALFEELHNPTISDLKVFYENLVEGKALAARNLPIRLPIGAILNPPTLIYEHQENQVGCSLKDFLKNFDTHLDLAQRIKLCSAAVRILSELHRFDIYHGASKVDNFYVLGYKNEKTMNYELVFNGASGLLYEGKSDNTVTMVDYDSNAPEVAFTRKLSKESGVFTLGRLFEQILESEILKSYSEPPQEEPRVLNDMRRLIGRATRANPSQRPTMNGIVMLIRELLMALPKSTSPINVVHYDQFQRK</sequence>
<dbReference type="PROSITE" id="PS50011">
    <property type="entry name" value="PROTEIN_KINASE_DOM"/>
    <property type="match status" value="1"/>
</dbReference>
<dbReference type="RefSeq" id="NP_491852.1">
    <property type="nucleotide sequence ID" value="NM_059451.5"/>
</dbReference>
<dbReference type="UCSC" id="F37E3.3">
    <property type="organism name" value="c. elegans"/>
</dbReference>
<dbReference type="STRING" id="6239.F37E3.3.1"/>
<evidence type="ECO:0000313" key="3">
    <source>
        <dbReference type="Proteomes" id="UP000001940"/>
    </source>
</evidence>
<name>O01765_CAEEL</name>
<dbReference type="InterPro" id="IPR011009">
    <property type="entry name" value="Kinase-like_dom_sf"/>
</dbReference>
<keyword evidence="2" id="KW-0808">Transferase</keyword>
<organism evidence="2 3">
    <name type="scientific">Caenorhabditis elegans</name>
    <dbReference type="NCBI Taxonomy" id="6239"/>
    <lineage>
        <taxon>Eukaryota</taxon>
        <taxon>Metazoa</taxon>
        <taxon>Ecdysozoa</taxon>
        <taxon>Nematoda</taxon>
        <taxon>Chromadorea</taxon>
        <taxon>Rhabditida</taxon>
        <taxon>Rhabditina</taxon>
        <taxon>Rhabditomorpha</taxon>
        <taxon>Rhabditoidea</taxon>
        <taxon>Rhabditidae</taxon>
        <taxon>Peloderinae</taxon>
        <taxon>Caenorhabditis</taxon>
    </lineage>
</organism>
<evidence type="ECO:0000313" key="2">
    <source>
        <dbReference type="EMBL" id="CCD70768.1"/>
    </source>
</evidence>
<dbReference type="KEGG" id="cel:CELE_F37E3.3"/>
<dbReference type="GO" id="GO:0005524">
    <property type="term" value="F:ATP binding"/>
    <property type="evidence" value="ECO:0007669"/>
    <property type="project" value="InterPro"/>
</dbReference>
<dbReference type="PaxDb" id="6239-F37E3.3"/>
<dbReference type="GeneID" id="185428"/>
<dbReference type="HOGENOM" id="CLU_054265_0_0_1"/>
<keyword evidence="2" id="KW-0418">Kinase</keyword>
<dbReference type="AlphaFoldDB" id="O01765"/>
<dbReference type="CDD" id="cd00173">
    <property type="entry name" value="SH2"/>
    <property type="match status" value="1"/>
</dbReference>
<dbReference type="PIR" id="T15199">
    <property type="entry name" value="T15199"/>
</dbReference>
<reference evidence="2 3" key="1">
    <citation type="journal article" date="1998" name="Science">
        <title>Genome sequence of the nematode C. elegans: a platform for investigating biology.</title>
        <authorList>
            <consortium name="The C. elegans sequencing consortium"/>
            <person name="Sulson J.E."/>
            <person name="Waterston R."/>
        </authorList>
    </citation>
    <scope>NUCLEOTIDE SEQUENCE [LARGE SCALE GENOMIC DNA]</scope>
    <source>
        <strain evidence="2 3">Bristol N2</strain>
    </source>
</reference>
<dbReference type="OMA" id="MYDELRV"/>
<dbReference type="EMBL" id="BX284601">
    <property type="protein sequence ID" value="CCD70768.1"/>
    <property type="molecule type" value="Genomic_DNA"/>
</dbReference>
<evidence type="ECO:0000259" key="1">
    <source>
        <dbReference type="PROSITE" id="PS50011"/>
    </source>
</evidence>
<evidence type="ECO:0000313" key="4">
    <source>
        <dbReference type="WormBase" id="F37E3.3"/>
    </source>
</evidence>
<protein>
    <submittedName>
        <fullName evidence="2">Protein kinase domain-containing protein</fullName>
    </submittedName>
</protein>
<dbReference type="PhylomeDB" id="O01765"/>
<feature type="domain" description="Protein kinase" evidence="1">
    <location>
        <begin position="123"/>
        <end position="398"/>
    </location>
</feature>
<proteinExistence type="predicted"/>
<dbReference type="eggNOG" id="ENOG502TGFH">
    <property type="taxonomic scope" value="Eukaryota"/>
</dbReference>
<dbReference type="OrthoDB" id="5794369at2759"/>
<keyword evidence="3" id="KW-1185">Reference proteome</keyword>
<gene>
    <name evidence="2 4" type="primary">comp-1</name>
    <name evidence="2" type="ORF">CELE_F37E3.3</name>
    <name evidence="4" type="ORF">F37E3.3</name>
</gene>
<dbReference type="FunCoup" id="O01765">
    <property type="interactions" value="281"/>
</dbReference>
<dbReference type="Proteomes" id="UP000001940">
    <property type="component" value="Chromosome I"/>
</dbReference>
<dbReference type="PeptideAtlas" id="O01765"/>
<dbReference type="CTD" id="185428"/>
<dbReference type="InParanoid" id="O01765"/>
<dbReference type="SUPFAM" id="SSF56112">
    <property type="entry name" value="Protein kinase-like (PK-like)"/>
    <property type="match status" value="1"/>
</dbReference>
<dbReference type="Gene3D" id="1.10.510.10">
    <property type="entry name" value="Transferase(Phosphotransferase) domain 1"/>
    <property type="match status" value="1"/>
</dbReference>
<dbReference type="SMR" id="O01765"/>
<dbReference type="Bgee" id="WBGene00018158">
    <property type="expression patterns" value="Expressed in material anatomical entity and 2 other cell types or tissues"/>
</dbReference>
<dbReference type="GO" id="GO:0004672">
    <property type="term" value="F:protein kinase activity"/>
    <property type="evidence" value="ECO:0007669"/>
    <property type="project" value="InterPro"/>
</dbReference>